<gene>
    <name evidence="2" type="ORF">PEDI_53110</name>
</gene>
<sequence length="190" mass="20421">MSSKSKILTAIAAAKAAPQPLPKMNNYAGLSEDKCQYFLDALEGLGVEVIMANHKQELVSLIKQRSVEGPVYCGIKDIGVTALAEGQDLSSLNLAVVEGKWGVAENGAIWVEGDDLPHRALTAIATNLMIALPSDRILWNMHEAYQKIAPQQQGYGVFISGPSKTADIEQSLVKGAHGAKSLTVFIYNKE</sequence>
<organism evidence="2 3">
    <name type="scientific">Persicobacter diffluens</name>
    <dbReference type="NCBI Taxonomy" id="981"/>
    <lineage>
        <taxon>Bacteria</taxon>
        <taxon>Pseudomonadati</taxon>
        <taxon>Bacteroidota</taxon>
        <taxon>Cytophagia</taxon>
        <taxon>Cytophagales</taxon>
        <taxon>Persicobacteraceae</taxon>
        <taxon>Persicobacter</taxon>
    </lineage>
</organism>
<dbReference type="InterPro" id="IPR024185">
    <property type="entry name" value="FTHF_cligase-like_sf"/>
</dbReference>
<dbReference type="Pfam" id="PF02589">
    <property type="entry name" value="LUD_dom"/>
    <property type="match status" value="1"/>
</dbReference>
<dbReference type="EMBL" id="BQKE01000006">
    <property type="protein sequence ID" value="GJM64759.1"/>
    <property type="molecule type" value="Genomic_DNA"/>
</dbReference>
<comment type="caution">
    <text evidence="2">The sequence shown here is derived from an EMBL/GenBank/DDBJ whole genome shotgun (WGS) entry which is preliminary data.</text>
</comment>
<proteinExistence type="predicted"/>
<dbReference type="Proteomes" id="UP001310022">
    <property type="component" value="Unassembled WGS sequence"/>
</dbReference>
<accession>A0AAN4W4K7</accession>
<evidence type="ECO:0000313" key="3">
    <source>
        <dbReference type="Proteomes" id="UP001310022"/>
    </source>
</evidence>
<dbReference type="InterPro" id="IPR037171">
    <property type="entry name" value="NagB/RpiA_transferase-like"/>
</dbReference>
<dbReference type="SUPFAM" id="SSF100950">
    <property type="entry name" value="NagB/RpiA/CoA transferase-like"/>
    <property type="match status" value="1"/>
</dbReference>
<evidence type="ECO:0000313" key="2">
    <source>
        <dbReference type="EMBL" id="GJM64759.1"/>
    </source>
</evidence>
<feature type="domain" description="LUD" evidence="1">
    <location>
        <begin position="94"/>
        <end position="186"/>
    </location>
</feature>
<keyword evidence="3" id="KW-1185">Reference proteome</keyword>
<dbReference type="AlphaFoldDB" id="A0AAN4W4K7"/>
<evidence type="ECO:0000259" key="1">
    <source>
        <dbReference type="Pfam" id="PF02589"/>
    </source>
</evidence>
<dbReference type="PANTHER" id="PTHR43682">
    <property type="entry name" value="LACTATE UTILIZATION PROTEIN C"/>
    <property type="match status" value="1"/>
</dbReference>
<dbReference type="PANTHER" id="PTHR43682:SF1">
    <property type="entry name" value="LACTATE UTILIZATION PROTEIN C"/>
    <property type="match status" value="1"/>
</dbReference>
<name>A0AAN4W4K7_9BACT</name>
<dbReference type="InterPro" id="IPR003741">
    <property type="entry name" value="LUD_dom"/>
</dbReference>
<dbReference type="Gene3D" id="3.40.50.10420">
    <property type="entry name" value="NagB/RpiA/CoA transferase-like"/>
    <property type="match status" value="1"/>
</dbReference>
<reference evidence="2 3" key="1">
    <citation type="submission" date="2021-12" db="EMBL/GenBank/DDBJ databases">
        <title>Genome sequencing of bacteria with rrn-lacking chromosome and rrn-plasmid.</title>
        <authorList>
            <person name="Anda M."/>
            <person name="Iwasaki W."/>
        </authorList>
    </citation>
    <scope>NUCLEOTIDE SEQUENCE [LARGE SCALE GENOMIC DNA]</scope>
    <source>
        <strain evidence="2 3">NBRC 15940</strain>
    </source>
</reference>
<protein>
    <recommendedName>
        <fullName evidence="1">LUD domain-containing protein</fullName>
    </recommendedName>
</protein>